<name>A0A7R8AKQ4_9EURO</name>
<dbReference type="KEGG" id="apuu:APUU_30107S"/>
<dbReference type="GO" id="GO:0008270">
    <property type="term" value="F:zinc ion binding"/>
    <property type="evidence" value="ECO:0007669"/>
    <property type="project" value="InterPro"/>
</dbReference>
<dbReference type="RefSeq" id="XP_041554076.1">
    <property type="nucleotide sequence ID" value="XM_041701164.1"/>
</dbReference>
<gene>
    <name evidence="3" type="ORF">APUU_30107S</name>
</gene>
<dbReference type="InterPro" id="IPR007219">
    <property type="entry name" value="XnlR_reg_dom"/>
</dbReference>
<feature type="domain" description="Xylanolytic transcriptional activator regulatory" evidence="2">
    <location>
        <begin position="69"/>
        <end position="136"/>
    </location>
</feature>
<dbReference type="SMART" id="SM00906">
    <property type="entry name" value="Fungal_trans"/>
    <property type="match status" value="1"/>
</dbReference>
<dbReference type="GO" id="GO:0006351">
    <property type="term" value="P:DNA-templated transcription"/>
    <property type="evidence" value="ECO:0007669"/>
    <property type="project" value="InterPro"/>
</dbReference>
<dbReference type="OrthoDB" id="1933717at2759"/>
<accession>A0A7R8AKQ4</accession>
<keyword evidence="1" id="KW-0539">Nucleus</keyword>
<dbReference type="GeneID" id="64971887"/>
<sequence length="370" mass="41859">MLAAAAFIHSPDKCYPGCLSHRELRRTFFQKSKMIYESNLGAEADTITQIQSLLLMSSWQDEGDYAKDSHYWLSLAISTAQRLGLHQRSSAPHSPLHRRLWWCIYLQDIRISLALRRPRQIKDEDSTVEPLTEEDLCCCFVSDRVFPALASLQSMLDSRNQHAIIRQFLLAVQLGLQAGKVLDDFYHASWTQTIDPQLPLLLQPNTSITLTMGVSTEGSLDSAARVPGANSFELREELTAINSEDDLRRVSLAVQRMDYYLLHRSALCYLFRSLDFSPQTSCSVWNVRLSDAARDITSIVELFRHRLDVILVPGIAVTALSLAKEVHAMELKSARGNNKMHPLSMFRLCERTLKSLYETYPAAISQSGLP</sequence>
<evidence type="ECO:0000259" key="2">
    <source>
        <dbReference type="SMART" id="SM00906"/>
    </source>
</evidence>
<dbReference type="CDD" id="cd12148">
    <property type="entry name" value="fungal_TF_MHR"/>
    <property type="match status" value="1"/>
</dbReference>
<evidence type="ECO:0000313" key="4">
    <source>
        <dbReference type="Proteomes" id="UP000654913"/>
    </source>
</evidence>
<dbReference type="EMBL" id="AP024445">
    <property type="protein sequence ID" value="BCS21882.1"/>
    <property type="molecule type" value="Genomic_DNA"/>
</dbReference>
<reference evidence="3" key="2">
    <citation type="submission" date="2021-02" db="EMBL/GenBank/DDBJ databases">
        <title>Aspergillus puulaauensis MK2 genome sequence.</title>
        <authorList>
            <person name="Futagami T."/>
            <person name="Mori K."/>
            <person name="Kadooka C."/>
            <person name="Tanaka T."/>
        </authorList>
    </citation>
    <scope>NUCLEOTIDE SEQUENCE</scope>
    <source>
        <strain evidence="3">MK2</strain>
    </source>
</reference>
<dbReference type="GO" id="GO:0003677">
    <property type="term" value="F:DNA binding"/>
    <property type="evidence" value="ECO:0007669"/>
    <property type="project" value="InterPro"/>
</dbReference>
<evidence type="ECO:0000313" key="3">
    <source>
        <dbReference type="EMBL" id="BCS21882.1"/>
    </source>
</evidence>
<dbReference type="Pfam" id="PF04082">
    <property type="entry name" value="Fungal_trans"/>
    <property type="match status" value="1"/>
</dbReference>
<reference evidence="3" key="1">
    <citation type="submission" date="2021-01" db="EMBL/GenBank/DDBJ databases">
        <authorList>
            <consortium name="Aspergillus puulaauensis MK2 genome sequencing consortium"/>
            <person name="Kazuki M."/>
            <person name="Futagami T."/>
        </authorList>
    </citation>
    <scope>NUCLEOTIDE SEQUENCE</scope>
    <source>
        <strain evidence="3">MK2</strain>
    </source>
</reference>
<protein>
    <recommendedName>
        <fullName evidence="2">Xylanolytic transcriptional activator regulatory domain-containing protein</fullName>
    </recommendedName>
</protein>
<dbReference type="Proteomes" id="UP000654913">
    <property type="component" value="Chromosome 3"/>
</dbReference>
<dbReference type="PANTHER" id="PTHR47425:SF3">
    <property type="entry name" value="ZN(II)2CYS6 TRANSCRIPTION FACTOR (EUROFUNG)"/>
    <property type="match status" value="1"/>
</dbReference>
<evidence type="ECO:0000256" key="1">
    <source>
        <dbReference type="ARBA" id="ARBA00023242"/>
    </source>
</evidence>
<dbReference type="AlphaFoldDB" id="A0A7R8AKQ4"/>
<dbReference type="PANTHER" id="PTHR47425">
    <property type="entry name" value="FARB-RELATED"/>
    <property type="match status" value="1"/>
</dbReference>
<proteinExistence type="predicted"/>
<organism evidence="3 4">
    <name type="scientific">Aspergillus puulaauensis</name>
    <dbReference type="NCBI Taxonomy" id="1220207"/>
    <lineage>
        <taxon>Eukaryota</taxon>
        <taxon>Fungi</taxon>
        <taxon>Dikarya</taxon>
        <taxon>Ascomycota</taxon>
        <taxon>Pezizomycotina</taxon>
        <taxon>Eurotiomycetes</taxon>
        <taxon>Eurotiomycetidae</taxon>
        <taxon>Eurotiales</taxon>
        <taxon>Aspergillaceae</taxon>
        <taxon>Aspergillus</taxon>
    </lineage>
</organism>
<dbReference type="InterPro" id="IPR052761">
    <property type="entry name" value="Fungal_Detox/Toxin_TFs"/>
</dbReference>
<keyword evidence="4" id="KW-1185">Reference proteome</keyword>